<dbReference type="GO" id="GO:0004198">
    <property type="term" value="F:calcium-dependent cysteine-type endopeptidase activity"/>
    <property type="evidence" value="ECO:0007669"/>
    <property type="project" value="InterPro"/>
</dbReference>
<sequence length="549" mass="58453">MKNFKSSALFLSLVSIGLTLSACNSGSQPTATNSTSSSNSNINIAESASSLPQVSVNDLKQIFNALAADPAKTTINLESAVAIITGNDQAALAKLKSLSLSGYSAAVANANNVPHVTINSTPTQAQYNEALFAALFIGDVTDSSGSDGTSDLGQITWDNTIKNLGMVSHRFFGGYRLAQQDYTWSFNPGTLETIVNTPNQIGNLSDVNFLNVHQGAVGDCYYLSTLSALIYQRGAASVLAKFHQNGTGYNIDYTDVHSVASQISVTPVTDLEIATGAYSAGSGQWLSYLEKAYGDVLMTPEYSFIYFGNTPVIAGSIYDLATFYDGMIASQLPVGQYYPAFKFLTGHEVYEFDTVSNTDDTLVNLYAANPNSNNLILGTKLSPSNMVNLIDPLLAQGRVMVLGTPVDTKELNGATDSTAVDLPPGIVGTHAYAILGHANGMFKLRNPWGTNFTPAGPDSITNGYTMNDGVFYVPDADVFKIFDQIDIEQIPGLDKTPVVINGVVQKDSQGNPLFNQGSSSIMDSFVTSNGAYIKNNYSSDIAVPLSNNH</sequence>
<feature type="active site" evidence="1">
    <location>
        <position position="446"/>
    </location>
</feature>
<feature type="domain" description="Calpain catalytic" evidence="3">
    <location>
        <begin position="211"/>
        <end position="491"/>
    </location>
</feature>
<keyword evidence="2" id="KW-0732">Signal</keyword>
<keyword evidence="1" id="KW-0378">Hydrolase</keyword>
<proteinExistence type="predicted"/>
<dbReference type="InterPro" id="IPR038765">
    <property type="entry name" value="Papain-like_cys_pep_sf"/>
</dbReference>
<dbReference type="GO" id="GO:0006508">
    <property type="term" value="P:proteolysis"/>
    <property type="evidence" value="ECO:0007669"/>
    <property type="project" value="UniProtKB-KW"/>
</dbReference>
<feature type="active site" evidence="1">
    <location>
        <position position="220"/>
    </location>
</feature>
<gene>
    <name evidence="4" type="ORF">CUN60_07720</name>
</gene>
<protein>
    <recommendedName>
        <fullName evidence="3">Calpain catalytic domain-containing protein</fullName>
    </recommendedName>
</protein>
<dbReference type="SUPFAM" id="SSF54001">
    <property type="entry name" value="Cysteine proteinases"/>
    <property type="match status" value="1"/>
</dbReference>
<evidence type="ECO:0000256" key="2">
    <source>
        <dbReference type="SAM" id="SignalP"/>
    </source>
</evidence>
<dbReference type="RefSeq" id="WP_102951485.1">
    <property type="nucleotide sequence ID" value="NZ_CP024847.1"/>
</dbReference>
<evidence type="ECO:0000313" key="4">
    <source>
        <dbReference type="EMBL" id="AUR52189.1"/>
    </source>
</evidence>
<dbReference type="OrthoDB" id="7325981at2"/>
<dbReference type="AlphaFoldDB" id="A0A2I7N6V8"/>
<feature type="signal peptide" evidence="2">
    <location>
        <begin position="1"/>
        <end position="21"/>
    </location>
</feature>
<dbReference type="InterPro" id="IPR001300">
    <property type="entry name" value="Peptidase_C2_calpain_cat"/>
</dbReference>
<feature type="chain" id="PRO_5014379643" description="Calpain catalytic domain-containing protein" evidence="2">
    <location>
        <begin position="22"/>
        <end position="549"/>
    </location>
</feature>
<accession>A0A2I7N6V8</accession>
<keyword evidence="1" id="KW-0788">Thiol protease</keyword>
<keyword evidence="1" id="KW-0645">Protease</keyword>
<evidence type="ECO:0000259" key="3">
    <source>
        <dbReference type="PROSITE" id="PS50203"/>
    </source>
</evidence>
<dbReference type="PROSITE" id="PS50203">
    <property type="entry name" value="CALPAIN_CAT"/>
    <property type="match status" value="1"/>
</dbReference>
<dbReference type="PROSITE" id="PS51257">
    <property type="entry name" value="PROKAR_LIPOPROTEIN"/>
    <property type="match status" value="1"/>
</dbReference>
<organism evidence="4 5">
    <name type="scientific">Aquella oligotrophica</name>
    <dbReference type="NCBI Taxonomy" id="2067065"/>
    <lineage>
        <taxon>Bacteria</taxon>
        <taxon>Pseudomonadati</taxon>
        <taxon>Pseudomonadota</taxon>
        <taxon>Betaproteobacteria</taxon>
        <taxon>Neisseriales</taxon>
        <taxon>Neisseriaceae</taxon>
        <taxon>Aquella</taxon>
    </lineage>
</organism>
<evidence type="ECO:0000313" key="5">
    <source>
        <dbReference type="Proteomes" id="UP000236655"/>
    </source>
</evidence>
<keyword evidence="5" id="KW-1185">Reference proteome</keyword>
<feature type="active site" evidence="1">
    <location>
        <position position="430"/>
    </location>
</feature>
<dbReference type="Proteomes" id="UP000236655">
    <property type="component" value="Chromosome"/>
</dbReference>
<dbReference type="Gene3D" id="3.90.70.10">
    <property type="entry name" value="Cysteine proteinases"/>
    <property type="match status" value="1"/>
</dbReference>
<dbReference type="KEGG" id="nba:CUN60_07720"/>
<dbReference type="EMBL" id="CP024847">
    <property type="protein sequence ID" value="AUR52189.1"/>
    <property type="molecule type" value="Genomic_DNA"/>
</dbReference>
<evidence type="ECO:0000256" key="1">
    <source>
        <dbReference type="PROSITE-ProRule" id="PRU00239"/>
    </source>
</evidence>
<name>A0A2I7N6V8_9NEIS</name>
<reference evidence="5" key="1">
    <citation type="submission" date="2017-11" db="EMBL/GenBank/DDBJ databases">
        <authorList>
            <person name="Chan K.G."/>
            <person name="Lee L.S."/>
        </authorList>
    </citation>
    <scope>NUCLEOTIDE SEQUENCE [LARGE SCALE GENOMIC DNA]</scope>
    <source>
        <strain evidence="5">DSM 100970</strain>
    </source>
</reference>